<evidence type="ECO:0000313" key="1">
    <source>
        <dbReference type="EMBL" id="PRY27828.1"/>
    </source>
</evidence>
<organism evidence="1 2">
    <name type="scientific">Spirosoma oryzae</name>
    <dbReference type="NCBI Taxonomy" id="1469603"/>
    <lineage>
        <taxon>Bacteria</taxon>
        <taxon>Pseudomonadati</taxon>
        <taxon>Bacteroidota</taxon>
        <taxon>Cytophagia</taxon>
        <taxon>Cytophagales</taxon>
        <taxon>Cytophagaceae</taxon>
        <taxon>Spirosoma</taxon>
    </lineage>
</organism>
<dbReference type="AlphaFoldDB" id="A0A2T0S330"/>
<dbReference type="EMBL" id="PVTE01000031">
    <property type="protein sequence ID" value="PRY27828.1"/>
    <property type="molecule type" value="Genomic_DNA"/>
</dbReference>
<name>A0A2T0S330_9BACT</name>
<protein>
    <submittedName>
        <fullName evidence="1">Uncharacterized protein</fullName>
    </submittedName>
</protein>
<proteinExistence type="predicted"/>
<comment type="caution">
    <text evidence="1">The sequence shown here is derived from an EMBL/GenBank/DDBJ whole genome shotgun (WGS) entry which is preliminary data.</text>
</comment>
<evidence type="ECO:0000313" key="2">
    <source>
        <dbReference type="Proteomes" id="UP000238375"/>
    </source>
</evidence>
<accession>A0A2T0S330</accession>
<sequence length="125" mass="14067">MPTNYIINVTTEFVKAANEIQRLIGSISNDQLARLLGVTVGAAHNKKTRARSFSDPELLLLAQHLKKQTLYQQIDTYIRTYSFGTVSVPVWRNYPLSLQSWSDAAICLMVFTGESRIHKAGPRTN</sequence>
<dbReference type="Proteomes" id="UP000238375">
    <property type="component" value="Unassembled WGS sequence"/>
</dbReference>
<reference evidence="1 2" key="1">
    <citation type="submission" date="2018-03" db="EMBL/GenBank/DDBJ databases">
        <title>Genomic Encyclopedia of Archaeal and Bacterial Type Strains, Phase II (KMG-II): from individual species to whole genera.</title>
        <authorList>
            <person name="Goeker M."/>
        </authorList>
    </citation>
    <scope>NUCLEOTIDE SEQUENCE [LARGE SCALE GENOMIC DNA]</scope>
    <source>
        <strain evidence="1 2">DSM 28354</strain>
    </source>
</reference>
<gene>
    <name evidence="1" type="ORF">CLV58_13146</name>
</gene>
<keyword evidence="2" id="KW-1185">Reference proteome</keyword>